<reference evidence="1 2" key="1">
    <citation type="submission" date="2020-08" db="EMBL/GenBank/DDBJ databases">
        <title>Genomic Encyclopedia of Type Strains, Phase IV (KMG-IV): sequencing the most valuable type-strain genomes for metagenomic binning, comparative biology and taxonomic classification.</title>
        <authorList>
            <person name="Goeker M."/>
        </authorList>
    </citation>
    <scope>NUCLEOTIDE SEQUENCE [LARGE SCALE GENOMIC DNA]</scope>
    <source>
        <strain evidence="1 2">DSM 12251</strain>
    </source>
</reference>
<organism evidence="1 2">
    <name type="scientific">Prosthecobacter dejongeii</name>
    <dbReference type="NCBI Taxonomy" id="48465"/>
    <lineage>
        <taxon>Bacteria</taxon>
        <taxon>Pseudomonadati</taxon>
        <taxon>Verrucomicrobiota</taxon>
        <taxon>Verrucomicrobiia</taxon>
        <taxon>Verrucomicrobiales</taxon>
        <taxon>Verrucomicrobiaceae</taxon>
        <taxon>Prosthecobacter</taxon>
    </lineage>
</organism>
<comment type="caution">
    <text evidence="1">The sequence shown here is derived from an EMBL/GenBank/DDBJ whole genome shotgun (WGS) entry which is preliminary data.</text>
</comment>
<dbReference type="AlphaFoldDB" id="A0A7W7YL97"/>
<protein>
    <submittedName>
        <fullName evidence="1">Uncharacterized protein</fullName>
    </submittedName>
</protein>
<keyword evidence="2" id="KW-1185">Reference proteome</keyword>
<gene>
    <name evidence="1" type="ORF">HNQ64_002548</name>
</gene>
<dbReference type="Proteomes" id="UP000534294">
    <property type="component" value="Unassembled WGS sequence"/>
</dbReference>
<accession>A0A7W7YL97</accession>
<sequence>MKSVPKVIPPIHGDLMAVQRGLAAAKIMARNLTAEHKRWQMPLLTWKQGQVIKVRVSGR</sequence>
<name>A0A7W7YL97_9BACT</name>
<proteinExistence type="predicted"/>
<evidence type="ECO:0000313" key="1">
    <source>
        <dbReference type="EMBL" id="MBB5038290.1"/>
    </source>
</evidence>
<dbReference type="EMBL" id="JACHIF010000004">
    <property type="protein sequence ID" value="MBB5038290.1"/>
    <property type="molecule type" value="Genomic_DNA"/>
</dbReference>
<dbReference type="RefSeq" id="WP_184208947.1">
    <property type="nucleotide sequence ID" value="NZ_JACHIF010000004.1"/>
</dbReference>
<evidence type="ECO:0000313" key="2">
    <source>
        <dbReference type="Proteomes" id="UP000534294"/>
    </source>
</evidence>